<dbReference type="InterPro" id="IPR011008">
    <property type="entry name" value="Dimeric_a/b-barrel"/>
</dbReference>
<dbReference type="Pfam" id="PF05532">
    <property type="entry name" value="CsbD"/>
    <property type="match status" value="1"/>
</dbReference>
<evidence type="ECO:0000313" key="5">
    <source>
        <dbReference type="EMBL" id="SDP24776.1"/>
    </source>
</evidence>
<accession>A0A1H0R6V8</accession>
<feature type="domain" description="CsbD-like" evidence="4">
    <location>
        <begin position="171"/>
        <end position="223"/>
    </location>
</feature>
<dbReference type="EMBL" id="FNJL01000009">
    <property type="protein sequence ID" value="SDP24776.1"/>
    <property type="molecule type" value="Genomic_DNA"/>
</dbReference>
<feature type="domain" description="Transcription regulator AsnC/Lrp ligand binding" evidence="3">
    <location>
        <begin position="24"/>
        <end position="97"/>
    </location>
</feature>
<reference evidence="6" key="1">
    <citation type="submission" date="2016-10" db="EMBL/GenBank/DDBJ databases">
        <authorList>
            <person name="Varghese N."/>
            <person name="Submissions S."/>
        </authorList>
    </citation>
    <scope>NUCLEOTIDE SEQUENCE [LARGE SCALE GENOMIC DNA]</scope>
    <source>
        <strain evidence="6">DSM 17101</strain>
    </source>
</reference>
<dbReference type="Proteomes" id="UP000199317">
    <property type="component" value="Unassembled WGS sequence"/>
</dbReference>
<keyword evidence="6" id="KW-1185">Reference proteome</keyword>
<dbReference type="SUPFAM" id="SSF54909">
    <property type="entry name" value="Dimeric alpha+beta barrel"/>
    <property type="match status" value="1"/>
</dbReference>
<dbReference type="Gene3D" id="3.30.70.920">
    <property type="match status" value="1"/>
</dbReference>
<dbReference type="InterPro" id="IPR036629">
    <property type="entry name" value="YjbJ_sf"/>
</dbReference>
<comment type="similarity">
    <text evidence="1">Belongs to the UPF0337 (CsbD) family.</text>
</comment>
<dbReference type="SUPFAM" id="SSF69047">
    <property type="entry name" value="Hypothetical protein YjbJ"/>
    <property type="match status" value="1"/>
</dbReference>
<proteinExistence type="inferred from homology"/>
<organism evidence="5 6">
    <name type="scientific">Paracidovorax cattleyae</name>
    <dbReference type="NCBI Taxonomy" id="80868"/>
    <lineage>
        <taxon>Bacteria</taxon>
        <taxon>Pseudomonadati</taxon>
        <taxon>Pseudomonadota</taxon>
        <taxon>Betaproteobacteria</taxon>
        <taxon>Burkholderiales</taxon>
        <taxon>Comamonadaceae</taxon>
        <taxon>Paracidovorax</taxon>
    </lineage>
</organism>
<dbReference type="InterPro" id="IPR008462">
    <property type="entry name" value="CsbD"/>
</dbReference>
<dbReference type="Pfam" id="PF01037">
    <property type="entry name" value="AsnC_trans_reg"/>
    <property type="match status" value="1"/>
</dbReference>
<sequence>MIRSYGADTALDKLGEHVIVFSEITLGNHWRHDFRRFEEAVAGYREIVESYNVSGGGGYDYLLKIVAPGIGHFQSVMDRMLEADIGIERFASRIVLRHAQGRRGYPLDIIAVQKRWKWGHEARPCRLDLTGTAGIAPRPPPHAGHNICTEAWRFPSLPAIHHRKDFIMNTDQIKGTLKEAAGKVQQKTGEVFNSPEQQAKGVAKQVEGNVQKNYGDAKETIKDTTK</sequence>
<gene>
    <name evidence="5" type="ORF">SAMN04489708_109157</name>
</gene>
<evidence type="ECO:0000256" key="1">
    <source>
        <dbReference type="ARBA" id="ARBA00009129"/>
    </source>
</evidence>
<evidence type="ECO:0000259" key="4">
    <source>
        <dbReference type="Pfam" id="PF05532"/>
    </source>
</evidence>
<evidence type="ECO:0000259" key="3">
    <source>
        <dbReference type="Pfam" id="PF01037"/>
    </source>
</evidence>
<feature type="region of interest" description="Disordered" evidence="2">
    <location>
        <begin position="189"/>
        <end position="226"/>
    </location>
</feature>
<dbReference type="InterPro" id="IPR019887">
    <property type="entry name" value="Tscrpt_reg_AsnC/Lrp_C"/>
</dbReference>
<protein>
    <submittedName>
        <fullName evidence="5">AsnC family protein</fullName>
    </submittedName>
</protein>
<name>A0A1H0R6V8_9BURK</name>
<evidence type="ECO:0000256" key="2">
    <source>
        <dbReference type="SAM" id="MobiDB-lite"/>
    </source>
</evidence>
<evidence type="ECO:0000313" key="6">
    <source>
        <dbReference type="Proteomes" id="UP000199317"/>
    </source>
</evidence>
<dbReference type="AlphaFoldDB" id="A0A1H0R6V8"/>
<dbReference type="Gene3D" id="1.10.1470.10">
    <property type="entry name" value="YjbJ"/>
    <property type="match status" value="1"/>
</dbReference>
<feature type="compositionally biased region" description="Basic and acidic residues" evidence="2">
    <location>
        <begin position="215"/>
        <end position="226"/>
    </location>
</feature>